<gene>
    <name evidence="3" type="ORF">INT45_006759</name>
</gene>
<feature type="compositionally biased region" description="Low complexity" evidence="1">
    <location>
        <begin position="17"/>
        <end position="45"/>
    </location>
</feature>
<feature type="region of interest" description="Disordered" evidence="1">
    <location>
        <begin position="229"/>
        <end position="315"/>
    </location>
</feature>
<organism evidence="3 4">
    <name type="scientific">Circinella minor</name>
    <dbReference type="NCBI Taxonomy" id="1195481"/>
    <lineage>
        <taxon>Eukaryota</taxon>
        <taxon>Fungi</taxon>
        <taxon>Fungi incertae sedis</taxon>
        <taxon>Mucoromycota</taxon>
        <taxon>Mucoromycotina</taxon>
        <taxon>Mucoromycetes</taxon>
        <taxon>Mucorales</taxon>
        <taxon>Lichtheimiaceae</taxon>
        <taxon>Circinella</taxon>
    </lineage>
</organism>
<feature type="region of interest" description="Disordered" evidence="1">
    <location>
        <begin position="165"/>
        <end position="202"/>
    </location>
</feature>
<dbReference type="Pfam" id="PF23305">
    <property type="entry name" value="DUF7082"/>
    <property type="match status" value="1"/>
</dbReference>
<proteinExistence type="predicted"/>
<sequence>MSFDQNQKLNLPSLSYNGNGNPSNHNNILSPASSSPSSSIPNSLSGLTTQYNSSVEQLQQGQLQRQHEYNNISSTMTNSFPWTGQPQQQEQFNKPLYPNNNNTGFTSTFAQQHNGQQRYLSSQDGIIVNPIQQQEQQQRRFMNMGQLQQQHLSPQQQQIYLYDNNSGNTLTHRPYNMINNNNNDNNSNNNNNNNNNNNEGWWSVSNLQLSPQQEQLQQKQQLPSIPYERNELQPTVPPPPTIQRYDSLSRPSEPSSSSFSYNNTIPATTTAQPSSSSLSSPTTITMSQWNQQFYSSLGQPPQPHKRRSKYSLSSSSEEELFHGVSEYQNVYRGKPEQQQNEGYHVEFDNDLAMMQFDWTPEEIQQKRRLVQFWREERPGDSKIVCGFQPVSQESHRGQVNRINSFCIVSCIYWESQQQCFMTSVDLVQLLEFLLDMNLSMEEKNRVRRNLEGFKPVTASKNRAETAAFFRLIMNFPNPKPRHIEKDIKVFSWNTIPLALKKIVTKYRTSVFPPQQ</sequence>
<feature type="compositionally biased region" description="Low complexity" evidence="1">
    <location>
        <begin position="248"/>
        <end position="287"/>
    </location>
</feature>
<dbReference type="InterPro" id="IPR055509">
    <property type="entry name" value="DUF7082"/>
</dbReference>
<feature type="domain" description="DUF7082" evidence="2">
    <location>
        <begin position="344"/>
        <end position="503"/>
    </location>
</feature>
<feature type="compositionally biased region" description="Low complexity" evidence="1">
    <location>
        <begin position="179"/>
        <end position="198"/>
    </location>
</feature>
<evidence type="ECO:0000259" key="2">
    <source>
        <dbReference type="Pfam" id="PF23305"/>
    </source>
</evidence>
<keyword evidence="4" id="KW-1185">Reference proteome</keyword>
<dbReference type="EMBL" id="JAEPRB010000044">
    <property type="protein sequence ID" value="KAG2224359.1"/>
    <property type="molecule type" value="Genomic_DNA"/>
</dbReference>
<feature type="region of interest" description="Disordered" evidence="1">
    <location>
        <begin position="74"/>
        <end position="108"/>
    </location>
</feature>
<name>A0A8H7S7V7_9FUNG</name>
<feature type="region of interest" description="Disordered" evidence="1">
    <location>
        <begin position="1"/>
        <end position="47"/>
    </location>
</feature>
<dbReference type="OrthoDB" id="1751210at2759"/>
<dbReference type="PANTHER" id="PTHR39463:SF1">
    <property type="entry name" value="MEDUSA"/>
    <property type="match status" value="1"/>
</dbReference>
<evidence type="ECO:0000313" key="3">
    <source>
        <dbReference type="EMBL" id="KAG2224359.1"/>
    </source>
</evidence>
<dbReference type="PANTHER" id="PTHR39463">
    <property type="entry name" value="MEDUSA"/>
    <property type="match status" value="1"/>
</dbReference>
<feature type="compositionally biased region" description="Polar residues" evidence="1">
    <location>
        <begin position="1"/>
        <end position="16"/>
    </location>
</feature>
<evidence type="ECO:0000313" key="4">
    <source>
        <dbReference type="Proteomes" id="UP000646827"/>
    </source>
</evidence>
<evidence type="ECO:0000256" key="1">
    <source>
        <dbReference type="SAM" id="MobiDB-lite"/>
    </source>
</evidence>
<reference evidence="3 4" key="1">
    <citation type="submission" date="2020-12" db="EMBL/GenBank/DDBJ databases">
        <title>Metabolic potential, ecology and presence of endohyphal bacteria is reflected in genomic diversity of Mucoromycotina.</title>
        <authorList>
            <person name="Muszewska A."/>
            <person name="Okrasinska A."/>
            <person name="Steczkiewicz K."/>
            <person name="Drgas O."/>
            <person name="Orlowska M."/>
            <person name="Perlinska-Lenart U."/>
            <person name="Aleksandrzak-Piekarczyk T."/>
            <person name="Szatraj K."/>
            <person name="Zielenkiewicz U."/>
            <person name="Pilsyk S."/>
            <person name="Malc E."/>
            <person name="Mieczkowski P."/>
            <person name="Kruszewska J.S."/>
            <person name="Biernat P."/>
            <person name="Pawlowska J."/>
        </authorList>
    </citation>
    <scope>NUCLEOTIDE SEQUENCE [LARGE SCALE GENOMIC DNA]</scope>
    <source>
        <strain evidence="3 4">CBS 142.35</strain>
    </source>
</reference>
<dbReference type="GO" id="GO:0005634">
    <property type="term" value="C:nucleus"/>
    <property type="evidence" value="ECO:0007669"/>
    <property type="project" value="TreeGrafter"/>
</dbReference>
<feature type="compositionally biased region" description="Polar residues" evidence="1">
    <location>
        <begin position="288"/>
        <end position="299"/>
    </location>
</feature>
<protein>
    <recommendedName>
        <fullName evidence="2">DUF7082 domain-containing protein</fullName>
    </recommendedName>
</protein>
<accession>A0A8H7S7V7</accession>
<dbReference type="Proteomes" id="UP000646827">
    <property type="component" value="Unassembled WGS sequence"/>
</dbReference>
<dbReference type="AlphaFoldDB" id="A0A8H7S7V7"/>
<comment type="caution">
    <text evidence="3">The sequence shown here is derived from an EMBL/GenBank/DDBJ whole genome shotgun (WGS) entry which is preliminary data.</text>
</comment>